<evidence type="ECO:0000256" key="7">
    <source>
        <dbReference type="ARBA" id="ARBA00022833"/>
    </source>
</evidence>
<keyword evidence="9" id="KW-0482">Metalloprotease</keyword>
<organism evidence="13 14">
    <name type="scientific">Treponema rectale</name>
    <dbReference type="NCBI Taxonomy" id="744512"/>
    <lineage>
        <taxon>Bacteria</taxon>
        <taxon>Pseudomonadati</taxon>
        <taxon>Spirochaetota</taxon>
        <taxon>Spirochaetia</taxon>
        <taxon>Spirochaetales</taxon>
        <taxon>Treponemataceae</taxon>
        <taxon>Treponema</taxon>
    </lineage>
</organism>
<keyword evidence="4" id="KW-0645">Protease</keyword>
<evidence type="ECO:0000313" key="13">
    <source>
        <dbReference type="EMBL" id="QOS39260.1"/>
    </source>
</evidence>
<gene>
    <name evidence="13" type="ORF">DYE49_01855</name>
</gene>
<reference evidence="13 14" key="1">
    <citation type="submission" date="2018-08" db="EMBL/GenBank/DDBJ databases">
        <title>The first complete genome of Treponema rectale (CHPAT), a commensal spirochete of the bovine rectum.</title>
        <authorList>
            <person name="Staton G.J."/>
            <person name="Clegg S.R."/>
            <person name="Carter S.D."/>
            <person name="Radford A.D."/>
            <person name="Darby A."/>
            <person name="Hall N."/>
            <person name="Birtles R.J."/>
            <person name="Evans N.J."/>
        </authorList>
    </citation>
    <scope>NUCLEOTIDE SEQUENCE [LARGE SCALE GENOMIC DNA]</scope>
    <source>
        <strain evidence="13 14">CHPA</strain>
    </source>
</reference>
<name>A0A7M1XJB9_9SPIR</name>
<evidence type="ECO:0000256" key="3">
    <source>
        <dbReference type="ARBA" id="ARBA00007931"/>
    </source>
</evidence>
<evidence type="ECO:0000256" key="10">
    <source>
        <dbReference type="ARBA" id="ARBA00023136"/>
    </source>
</evidence>
<evidence type="ECO:0000256" key="1">
    <source>
        <dbReference type="ARBA" id="ARBA00001947"/>
    </source>
</evidence>
<keyword evidence="6" id="KW-0378">Hydrolase</keyword>
<comment type="similarity">
    <text evidence="3">Belongs to the peptidase M50B family.</text>
</comment>
<evidence type="ECO:0000256" key="4">
    <source>
        <dbReference type="ARBA" id="ARBA00022670"/>
    </source>
</evidence>
<dbReference type="GO" id="GO:0016020">
    <property type="term" value="C:membrane"/>
    <property type="evidence" value="ECO:0007669"/>
    <property type="project" value="UniProtKB-SubCell"/>
</dbReference>
<accession>A0A7M1XJB9</accession>
<dbReference type="PANTHER" id="PTHR42837:SF2">
    <property type="entry name" value="MEMBRANE METALLOPROTEASE ARASP2, CHLOROPLASTIC-RELATED"/>
    <property type="match status" value="1"/>
</dbReference>
<feature type="domain" description="Peptidase M50" evidence="12">
    <location>
        <begin position="82"/>
        <end position="450"/>
    </location>
</feature>
<dbReference type="PANTHER" id="PTHR42837">
    <property type="entry name" value="REGULATOR OF SIGMA-E PROTEASE RSEP"/>
    <property type="match status" value="1"/>
</dbReference>
<dbReference type="GO" id="GO:0004222">
    <property type="term" value="F:metalloendopeptidase activity"/>
    <property type="evidence" value="ECO:0007669"/>
    <property type="project" value="InterPro"/>
</dbReference>
<dbReference type="InterPro" id="IPR004387">
    <property type="entry name" value="Pept_M50_Zn"/>
</dbReference>
<evidence type="ECO:0000256" key="2">
    <source>
        <dbReference type="ARBA" id="ARBA00004141"/>
    </source>
</evidence>
<evidence type="ECO:0000313" key="14">
    <source>
        <dbReference type="Proteomes" id="UP000593591"/>
    </source>
</evidence>
<evidence type="ECO:0000256" key="8">
    <source>
        <dbReference type="ARBA" id="ARBA00022989"/>
    </source>
</evidence>
<dbReference type="InterPro" id="IPR008915">
    <property type="entry name" value="Peptidase_M50"/>
</dbReference>
<dbReference type="KEGG" id="trc:DYE49_01855"/>
<evidence type="ECO:0000256" key="5">
    <source>
        <dbReference type="ARBA" id="ARBA00022692"/>
    </source>
</evidence>
<protein>
    <recommendedName>
        <fullName evidence="12">Peptidase M50 domain-containing protein</fullName>
    </recommendedName>
</protein>
<keyword evidence="5 11" id="KW-0812">Transmembrane</keyword>
<dbReference type="CDD" id="cd06163">
    <property type="entry name" value="S2P-M50_PDZ_RseP-like"/>
    <property type="match status" value="1"/>
</dbReference>
<dbReference type="EMBL" id="CP031517">
    <property type="protein sequence ID" value="QOS39260.1"/>
    <property type="molecule type" value="Genomic_DNA"/>
</dbReference>
<proteinExistence type="inferred from homology"/>
<comment type="subcellular location">
    <subcellularLocation>
        <location evidence="2">Membrane</location>
        <topology evidence="2">Multi-pass membrane protein</topology>
    </subcellularLocation>
</comment>
<keyword evidence="8 11" id="KW-1133">Transmembrane helix</keyword>
<evidence type="ECO:0000256" key="6">
    <source>
        <dbReference type="ARBA" id="ARBA00022801"/>
    </source>
</evidence>
<dbReference type="Pfam" id="PF02163">
    <property type="entry name" value="Peptidase_M50"/>
    <property type="match status" value="2"/>
</dbReference>
<keyword evidence="7" id="KW-0862">Zinc</keyword>
<evidence type="ECO:0000259" key="12">
    <source>
        <dbReference type="Pfam" id="PF02163"/>
    </source>
</evidence>
<feature type="transmembrane region" description="Helical" evidence="11">
    <location>
        <begin position="132"/>
        <end position="154"/>
    </location>
</feature>
<keyword evidence="10 11" id="KW-0472">Membrane</keyword>
<evidence type="ECO:0000256" key="9">
    <source>
        <dbReference type="ARBA" id="ARBA00023049"/>
    </source>
</evidence>
<feature type="transmembrane region" description="Helical" evidence="11">
    <location>
        <begin position="388"/>
        <end position="408"/>
    </location>
</feature>
<feature type="domain" description="Peptidase M50" evidence="12">
    <location>
        <begin position="13"/>
        <end position="57"/>
    </location>
</feature>
<feature type="transmembrane region" description="Helical" evidence="11">
    <location>
        <begin position="438"/>
        <end position="456"/>
    </location>
</feature>
<evidence type="ECO:0000256" key="11">
    <source>
        <dbReference type="SAM" id="Phobius"/>
    </source>
</evidence>
<dbReference type="Proteomes" id="UP000593591">
    <property type="component" value="Chromosome"/>
</dbReference>
<sequence length="463" mass="51501">MQFWQTILNILIFLLGLSFVVCLHEAGHLAVAKICNVYCFEYSIGFGPVLFKHKFKHKKKVKEGEVVFHEDENGTTLPREYEEGETQFTIRALPLGGYVAMAGEDGNITEDGKVIPVERTLPGINHFKQICIMLAGITMNFILALVLFFFSGLAPQTRNIISTNAVSIPSEEDPAYKSGLRTGDQILYLYQTYDNLTKVDDKTTGHSLTFPCSADQVELTAYQKSLKSDGSITTYDDMSNVSISYAAQDIFYSAVNDLFDLEAYDKKFSTHYSDYIAGPNSTRTFHITYKRGNEEALSVETEKITTKAVSKNDVTYYPFNYLGISVMTESFQYTFGEAFTYSFSTFGQLFTGLYTTLGSIFTPAGWQNVGGIIAVYNMSAEGVQSGSLSYFLLLWGYISLNLGCFNLLPFPGLDGWQTLMALIETTTRKKVPTKVKGIANGIGMLILFALAAILVIKDIVMMI</sequence>
<dbReference type="GO" id="GO:0006508">
    <property type="term" value="P:proteolysis"/>
    <property type="evidence" value="ECO:0007669"/>
    <property type="project" value="UniProtKB-KW"/>
</dbReference>
<comment type="cofactor">
    <cofactor evidence="1">
        <name>Zn(2+)</name>
        <dbReference type="ChEBI" id="CHEBI:29105"/>
    </cofactor>
</comment>
<dbReference type="AlphaFoldDB" id="A0A7M1XJB9"/>